<name>A0A644V8H0_9ZZZZ</name>
<dbReference type="PIRSF" id="PIRSF004729">
    <property type="entry name" value="MutL"/>
    <property type="match status" value="1"/>
</dbReference>
<evidence type="ECO:0008006" key="2">
    <source>
        <dbReference type="Google" id="ProtNLM"/>
    </source>
</evidence>
<reference evidence="1" key="1">
    <citation type="submission" date="2019-08" db="EMBL/GenBank/DDBJ databases">
        <authorList>
            <person name="Kucharzyk K."/>
            <person name="Murdoch R.W."/>
            <person name="Higgins S."/>
            <person name="Loffler F."/>
        </authorList>
    </citation>
    <scope>NUCLEOTIDE SEQUENCE</scope>
</reference>
<dbReference type="SUPFAM" id="SSF53067">
    <property type="entry name" value="Actin-like ATPase domain"/>
    <property type="match status" value="1"/>
</dbReference>
<dbReference type="AlphaFoldDB" id="A0A644V8H0"/>
<dbReference type="InterPro" id="IPR043129">
    <property type="entry name" value="ATPase_NBD"/>
</dbReference>
<evidence type="ECO:0000313" key="1">
    <source>
        <dbReference type="EMBL" id="MPL87639.1"/>
    </source>
</evidence>
<comment type="caution">
    <text evidence="1">The sequence shown here is derived from an EMBL/GenBank/DDBJ whole genome shotgun (WGS) entry which is preliminary data.</text>
</comment>
<protein>
    <recommendedName>
        <fullName evidence="2">DNA mismatch repair protein MutL</fullName>
    </recommendedName>
</protein>
<dbReference type="NCBIfam" id="TIGR01319">
    <property type="entry name" value="glmL_fam"/>
    <property type="match status" value="1"/>
</dbReference>
<proteinExistence type="predicted"/>
<dbReference type="NCBIfam" id="NF040745">
    <property type="entry name" value="accessory_GlmL"/>
    <property type="match status" value="1"/>
</dbReference>
<dbReference type="EMBL" id="VSSQ01000242">
    <property type="protein sequence ID" value="MPL87639.1"/>
    <property type="molecule type" value="Genomic_DNA"/>
</dbReference>
<sequence length="460" mass="49396">MIYLTADIGSTYTKLVAIDTLSGSIIGTACAFTTIETDVREGFYAALNKLESSAGKLAYDQLLCCSSAAGGLKMVALGLVPELTAKAARLAASSAGAKVVKTYSFEISKAEQLEIENISPDLVLLCGGTDGGNKEVITANAKRLCDIQGNFAIVIAGNKSASHELQEIFENSGKEFVITENVMPEFNKLNIEPARKRIEELFISRIIDAKGLSSLQKMCSHEIIPTPLAVMRACELLSKGADEESGIGDLLAVDLGGATTDIYSMSDGHPSLDNMLSKGLPEPYAKRSVEGDLGMRYSLSSLKDVTDVKIISAYADVSKEEAESWISRCLSNPDIVAEPGTPQQRVEEAVARIAVEVATERHSGVVESVYTPLGQMFALTGKDLSEVPAVIGIGGAIINSQNPTSILEGARYNTQRYMYAKPRNPRYMVDAKYIFASMGLLSNANQSLALRIIKKELKNI</sequence>
<dbReference type="InterPro" id="IPR006230">
    <property type="entry name" value="MutL"/>
</dbReference>
<accession>A0A644V8H0</accession>
<gene>
    <name evidence="1" type="ORF">SDC9_33640</name>
</gene>
<organism evidence="1">
    <name type="scientific">bioreactor metagenome</name>
    <dbReference type="NCBI Taxonomy" id="1076179"/>
    <lineage>
        <taxon>unclassified sequences</taxon>
        <taxon>metagenomes</taxon>
        <taxon>ecological metagenomes</taxon>
    </lineage>
</organism>
<dbReference type="Pfam" id="PF13941">
    <property type="entry name" value="MutL"/>
    <property type="match status" value="1"/>
</dbReference>